<evidence type="ECO:0000313" key="1">
    <source>
        <dbReference type="EMBL" id="GIJ43923.1"/>
    </source>
</evidence>
<comment type="caution">
    <text evidence="1">The sequence shown here is derived from an EMBL/GenBank/DDBJ whole genome shotgun (WGS) entry which is preliminary data.</text>
</comment>
<dbReference type="EMBL" id="BOPF01000002">
    <property type="protein sequence ID" value="GIJ43923.1"/>
    <property type="molecule type" value="Genomic_DNA"/>
</dbReference>
<evidence type="ECO:0000313" key="2">
    <source>
        <dbReference type="Proteomes" id="UP000619260"/>
    </source>
</evidence>
<keyword evidence="2" id="KW-1185">Reference proteome</keyword>
<name>A0A8J3YGR3_9ACTN</name>
<accession>A0A8J3YGR3</accession>
<dbReference type="RefSeq" id="WP_203897448.1">
    <property type="nucleotide sequence ID" value="NZ_BOPF01000002.1"/>
</dbReference>
<proteinExistence type="predicted"/>
<gene>
    <name evidence="1" type="ORF">Val02_08090</name>
</gene>
<reference evidence="1" key="1">
    <citation type="submission" date="2021-01" db="EMBL/GenBank/DDBJ databases">
        <title>Whole genome shotgun sequence of Virgisporangium aliadipatigenens NBRC 105644.</title>
        <authorList>
            <person name="Komaki H."/>
            <person name="Tamura T."/>
        </authorList>
    </citation>
    <scope>NUCLEOTIDE SEQUENCE</scope>
    <source>
        <strain evidence="1">NBRC 105644</strain>
    </source>
</reference>
<organism evidence="1 2">
    <name type="scientific">Virgisporangium aliadipatigenens</name>
    <dbReference type="NCBI Taxonomy" id="741659"/>
    <lineage>
        <taxon>Bacteria</taxon>
        <taxon>Bacillati</taxon>
        <taxon>Actinomycetota</taxon>
        <taxon>Actinomycetes</taxon>
        <taxon>Micromonosporales</taxon>
        <taxon>Micromonosporaceae</taxon>
        <taxon>Virgisporangium</taxon>
    </lineage>
</organism>
<sequence>MAGGKTSKTARASVAAGQRGAAGGVTVLGEMKFLIPLNLGKHVYVRNISTGRTEHCATDSDKLVEQLRTLATAGHAAKLRDEVKLLQQAHPDHGWDKVEAKLVSEGVFAE</sequence>
<protein>
    <submittedName>
        <fullName evidence="1">Uncharacterized protein</fullName>
    </submittedName>
</protein>
<dbReference type="AlphaFoldDB" id="A0A8J3YGR3"/>
<dbReference type="Proteomes" id="UP000619260">
    <property type="component" value="Unassembled WGS sequence"/>
</dbReference>